<feature type="domain" description="PKS/mFAS DH" evidence="12">
    <location>
        <begin position="1547"/>
        <end position="1813"/>
    </location>
</feature>
<accession>A0ABS1Q9H9</accession>
<feature type="region of interest" description="N-terminal hotdog fold" evidence="8">
    <location>
        <begin position="1547"/>
        <end position="1666"/>
    </location>
</feature>
<dbReference type="SUPFAM" id="SSF55048">
    <property type="entry name" value="Probable ACP-binding domain of malonyl-CoA ACP transacylase"/>
    <property type="match status" value="1"/>
</dbReference>
<dbReference type="Pfam" id="PF22953">
    <property type="entry name" value="SpnB_Rossmann"/>
    <property type="match status" value="2"/>
</dbReference>
<evidence type="ECO:0000313" key="14">
    <source>
        <dbReference type="Proteomes" id="UP000621510"/>
    </source>
</evidence>
<feature type="domain" description="PKS/mFAS DH" evidence="12">
    <location>
        <begin position="1"/>
        <end position="162"/>
    </location>
</feature>
<evidence type="ECO:0000256" key="4">
    <source>
        <dbReference type="ARBA" id="ARBA00022679"/>
    </source>
</evidence>
<evidence type="ECO:0000259" key="10">
    <source>
        <dbReference type="PROSITE" id="PS50075"/>
    </source>
</evidence>
<evidence type="ECO:0000256" key="3">
    <source>
        <dbReference type="ARBA" id="ARBA00022553"/>
    </source>
</evidence>
<keyword evidence="14" id="KW-1185">Reference proteome</keyword>
<gene>
    <name evidence="13" type="ORF">JK364_53760</name>
</gene>
<dbReference type="SMART" id="SM01294">
    <property type="entry name" value="PKS_PP_betabranch"/>
    <property type="match status" value="1"/>
</dbReference>
<feature type="non-terminal residue" evidence="13">
    <location>
        <position position="2019"/>
    </location>
</feature>
<feature type="compositionally biased region" description="Low complexity" evidence="9">
    <location>
        <begin position="1"/>
        <end position="21"/>
    </location>
</feature>
<feature type="region of interest" description="Disordered" evidence="9">
    <location>
        <begin position="1630"/>
        <end position="1673"/>
    </location>
</feature>
<dbReference type="Proteomes" id="UP000621510">
    <property type="component" value="Unassembled WGS sequence"/>
</dbReference>
<dbReference type="CDD" id="cd08956">
    <property type="entry name" value="KR_3_FAS_SDR_x"/>
    <property type="match status" value="1"/>
</dbReference>
<keyword evidence="4" id="KW-0808">Transferase</keyword>
<dbReference type="SUPFAM" id="SSF52151">
    <property type="entry name" value="FabD/lysophospholipase-like"/>
    <property type="match status" value="1"/>
</dbReference>
<feature type="region of interest" description="N-terminal hotdog fold" evidence="8">
    <location>
        <begin position="1"/>
        <end position="4"/>
    </location>
</feature>
<dbReference type="InterPro" id="IPR057326">
    <property type="entry name" value="KR_dom"/>
</dbReference>
<dbReference type="Gene3D" id="3.40.366.10">
    <property type="entry name" value="Malonyl-Coenzyme A Acyl Carrier Protein, domain 2"/>
    <property type="match status" value="1"/>
</dbReference>
<dbReference type="InterPro" id="IPR013968">
    <property type="entry name" value="PKS_KR"/>
</dbReference>
<dbReference type="SUPFAM" id="SSF51735">
    <property type="entry name" value="NAD(P)-binding Rossmann-fold domains"/>
    <property type="match status" value="3"/>
</dbReference>
<dbReference type="InterPro" id="IPR018201">
    <property type="entry name" value="Ketoacyl_synth_AS"/>
</dbReference>
<dbReference type="PROSITE" id="PS50075">
    <property type="entry name" value="CARRIER"/>
    <property type="match status" value="1"/>
</dbReference>
<dbReference type="SMART" id="SM00826">
    <property type="entry name" value="PKS_DH"/>
    <property type="match status" value="1"/>
</dbReference>
<dbReference type="InterPro" id="IPR020807">
    <property type="entry name" value="PKS_DH"/>
</dbReference>
<dbReference type="SMART" id="SM00823">
    <property type="entry name" value="PKS_PP"/>
    <property type="match status" value="1"/>
</dbReference>
<feature type="active site" description="Proton donor; for dehydratase activity" evidence="8">
    <location>
        <position position="1737"/>
    </location>
</feature>
<evidence type="ECO:0000256" key="1">
    <source>
        <dbReference type="ARBA" id="ARBA00004792"/>
    </source>
</evidence>
<keyword evidence="5" id="KW-0045">Antibiotic biosynthesis</keyword>
<organism evidence="13 14">
    <name type="scientific">Streptomyces endocoffeicus</name>
    <dbReference type="NCBI Taxonomy" id="2898945"/>
    <lineage>
        <taxon>Bacteria</taxon>
        <taxon>Bacillati</taxon>
        <taxon>Actinomycetota</taxon>
        <taxon>Actinomycetes</taxon>
        <taxon>Kitasatosporales</taxon>
        <taxon>Streptomycetaceae</taxon>
        <taxon>Streptomyces</taxon>
    </lineage>
</organism>
<evidence type="ECO:0000256" key="6">
    <source>
        <dbReference type="ARBA" id="ARBA00023268"/>
    </source>
</evidence>
<dbReference type="InterPro" id="IPR014030">
    <property type="entry name" value="Ketoacyl_synth_N"/>
</dbReference>
<dbReference type="InterPro" id="IPR049551">
    <property type="entry name" value="PKS_DH_C"/>
</dbReference>
<dbReference type="InterPro" id="IPR020841">
    <property type="entry name" value="PKS_Beta-ketoAc_synthase_dom"/>
</dbReference>
<dbReference type="Pfam" id="PF14765">
    <property type="entry name" value="PS-DH"/>
    <property type="match status" value="2"/>
</dbReference>
<dbReference type="Pfam" id="PF21089">
    <property type="entry name" value="PKS_DH_N"/>
    <property type="match status" value="1"/>
</dbReference>
<dbReference type="Gene3D" id="3.30.70.3290">
    <property type="match status" value="1"/>
</dbReference>
<dbReference type="SMART" id="SM00827">
    <property type="entry name" value="PKS_AT"/>
    <property type="match status" value="1"/>
</dbReference>
<keyword evidence="3" id="KW-0597">Phosphoprotein</keyword>
<feature type="active site" description="Proton acceptor; for dehydratase activity" evidence="8">
    <location>
        <position position="1579"/>
    </location>
</feature>
<dbReference type="InterPro" id="IPR014043">
    <property type="entry name" value="Acyl_transferase_dom"/>
</dbReference>
<dbReference type="Gene3D" id="1.10.1200.10">
    <property type="entry name" value="ACP-like"/>
    <property type="match status" value="1"/>
</dbReference>
<dbReference type="InterPro" id="IPR016039">
    <property type="entry name" value="Thiolase-like"/>
</dbReference>
<dbReference type="InterPro" id="IPR009081">
    <property type="entry name" value="PP-bd_ACP"/>
</dbReference>
<dbReference type="SUPFAM" id="SSF50129">
    <property type="entry name" value="GroES-like"/>
    <property type="match status" value="1"/>
</dbReference>
<dbReference type="InterPro" id="IPR042104">
    <property type="entry name" value="PKS_dehydratase_sf"/>
</dbReference>
<dbReference type="SUPFAM" id="SSF47336">
    <property type="entry name" value="ACP-like"/>
    <property type="match status" value="1"/>
</dbReference>
<feature type="region of interest" description="C-terminal hotdog fold" evidence="8">
    <location>
        <begin position="1677"/>
        <end position="1813"/>
    </location>
</feature>
<dbReference type="InterPro" id="IPR011032">
    <property type="entry name" value="GroES-like_sf"/>
</dbReference>
<dbReference type="Pfam" id="PF00698">
    <property type="entry name" value="Acyl_transf_1"/>
    <property type="match status" value="1"/>
</dbReference>
<feature type="region of interest" description="C-terminal hotdog fold" evidence="8">
    <location>
        <begin position="23"/>
        <end position="162"/>
    </location>
</feature>
<keyword evidence="6" id="KW-0511">Multifunctional enzyme</keyword>
<keyword evidence="7" id="KW-0012">Acyltransferase</keyword>
<dbReference type="InterPro" id="IPR020806">
    <property type="entry name" value="PKS_PP-bd"/>
</dbReference>
<dbReference type="InterPro" id="IPR014031">
    <property type="entry name" value="Ketoacyl_synth_C"/>
</dbReference>
<dbReference type="InterPro" id="IPR016035">
    <property type="entry name" value="Acyl_Trfase/lysoPLipase"/>
</dbReference>
<dbReference type="PANTHER" id="PTHR43775:SF51">
    <property type="entry name" value="INACTIVE PHENOLPHTHIOCEROL SYNTHESIS POLYKETIDE SYNTHASE TYPE I PKS1-RELATED"/>
    <property type="match status" value="1"/>
</dbReference>
<dbReference type="Pfam" id="PF16197">
    <property type="entry name" value="KAsynt_C_assoc"/>
    <property type="match status" value="1"/>
</dbReference>
<dbReference type="SUPFAM" id="SSF53901">
    <property type="entry name" value="Thiolase-like"/>
    <property type="match status" value="1"/>
</dbReference>
<evidence type="ECO:0000256" key="2">
    <source>
        <dbReference type="ARBA" id="ARBA00022450"/>
    </source>
</evidence>
<feature type="domain" description="Carrier" evidence="10">
    <location>
        <begin position="587"/>
        <end position="662"/>
    </location>
</feature>
<feature type="region of interest" description="Disordered" evidence="9">
    <location>
        <begin position="1"/>
        <end position="22"/>
    </location>
</feature>
<dbReference type="Pfam" id="PF00109">
    <property type="entry name" value="ketoacyl-synt"/>
    <property type="match status" value="1"/>
</dbReference>
<dbReference type="InterPro" id="IPR050091">
    <property type="entry name" value="PKS_NRPS_Biosynth_Enz"/>
</dbReference>
<dbReference type="PANTHER" id="PTHR43775">
    <property type="entry name" value="FATTY ACID SYNTHASE"/>
    <property type="match status" value="1"/>
</dbReference>
<dbReference type="PROSITE" id="PS00606">
    <property type="entry name" value="KS3_1"/>
    <property type="match status" value="1"/>
</dbReference>
<dbReference type="InterPro" id="IPR049552">
    <property type="entry name" value="PKS_DH_N"/>
</dbReference>
<protein>
    <submittedName>
        <fullName evidence="13">SDR family NAD(P)-dependent oxidoreductase</fullName>
    </submittedName>
</protein>
<proteinExistence type="predicted"/>
<comment type="caution">
    <text evidence="13">The sequence shown here is derived from an EMBL/GenBank/DDBJ whole genome shotgun (WGS) entry which is preliminary data.</text>
</comment>
<dbReference type="Gene3D" id="3.40.47.10">
    <property type="match status" value="1"/>
</dbReference>
<dbReference type="SMART" id="SM00822">
    <property type="entry name" value="PKS_KR"/>
    <property type="match status" value="1"/>
</dbReference>
<dbReference type="Pfam" id="PF02801">
    <property type="entry name" value="Ketoacyl-synt_C"/>
    <property type="match status" value="1"/>
</dbReference>
<evidence type="ECO:0000313" key="13">
    <source>
        <dbReference type="EMBL" id="MBL1121035.1"/>
    </source>
</evidence>
<feature type="non-terminal residue" evidence="13">
    <location>
        <position position="1"/>
    </location>
</feature>
<evidence type="ECO:0000256" key="5">
    <source>
        <dbReference type="ARBA" id="ARBA00023194"/>
    </source>
</evidence>
<dbReference type="Pfam" id="PF00550">
    <property type="entry name" value="PP-binding"/>
    <property type="match status" value="1"/>
</dbReference>
<dbReference type="InterPro" id="IPR032821">
    <property type="entry name" value="PKS_assoc"/>
</dbReference>
<dbReference type="InterPro" id="IPR055123">
    <property type="entry name" value="SpnB-like_Rossmann"/>
</dbReference>
<dbReference type="SMART" id="SM00825">
    <property type="entry name" value="PKS_KS"/>
    <property type="match status" value="1"/>
</dbReference>
<comment type="caution">
    <text evidence="8">Lacks conserved residue(s) required for the propagation of feature annotation.</text>
</comment>
<dbReference type="InterPro" id="IPR049900">
    <property type="entry name" value="PKS_mFAS_DH"/>
</dbReference>
<evidence type="ECO:0000256" key="9">
    <source>
        <dbReference type="SAM" id="MobiDB-lite"/>
    </source>
</evidence>
<dbReference type="CDD" id="cd00833">
    <property type="entry name" value="PKS"/>
    <property type="match status" value="1"/>
</dbReference>
<comment type="pathway">
    <text evidence="1">Antibiotic biosynthesis.</text>
</comment>
<evidence type="ECO:0000256" key="7">
    <source>
        <dbReference type="ARBA" id="ARBA00023315"/>
    </source>
</evidence>
<dbReference type="EMBL" id="JAERRG010000094">
    <property type="protein sequence ID" value="MBL1121035.1"/>
    <property type="molecule type" value="Genomic_DNA"/>
</dbReference>
<feature type="domain" description="Ketosynthase family 3 (KS3)" evidence="11">
    <location>
        <begin position="676"/>
        <end position="1101"/>
    </location>
</feature>
<dbReference type="Pfam" id="PF08659">
    <property type="entry name" value="KR"/>
    <property type="match status" value="1"/>
</dbReference>
<dbReference type="Gene3D" id="3.90.180.10">
    <property type="entry name" value="Medium-chain alcohol dehydrogenases, catalytic domain"/>
    <property type="match status" value="1"/>
</dbReference>
<evidence type="ECO:0000259" key="12">
    <source>
        <dbReference type="PROSITE" id="PS52019"/>
    </source>
</evidence>
<name>A0ABS1Q9H9_9ACTN</name>
<dbReference type="InterPro" id="IPR036736">
    <property type="entry name" value="ACP-like_sf"/>
</dbReference>
<sequence length="2019" mass="214530">TGTLTQHQHTPDTPQTTWPPTNAQPIDLTGAYERLAATGLEYGPTFQGLRALWRRGSRLFADVRLPDTDNTGNTGNTDGYGIHPALLDAALHAATAAQHHTDTRLPFAWTGVTLHATGATKLRVELDIDDGAIRLLARDTMGQPVVSIDSLVTRPVGADELRAGGVGAHQLYDLAWVARALDARAVAEEFERYEVPTVGDDVLADTHRITTETLTRVQHHLAQDTTTPLVVEAAHDDLAGAAVWGLLRTAQTEHPDRIILIDTDNHPTSRKALPALIASGEPQARIRDGAITLPRLTRLSTDTRASIDTLPTGPVLVTGGTGGLGSLVARHLVAEHGVRDLVLVSRQGPDADGATELTTELTDLGARVRTISCDLTDRTALAALVDEVGPLTGVVHTAGALADATIDHLDTDALATTFAPKADAAWWLHELTRDQDLALFVVFSSVAGVLGNAGQANYAAANSFLDALITHRRHHGLPGTSLAWGSWERATGMTRHLVQTDHNRLARDGLRPLADAEGLALFDAALAAEAGSVVTAAFDLVALRAAPVTPTVLRGLVRRPRATASSDEAAGTWRDLLAGMMPHERERAAVDMVREQAAAVLGHADATAIGARQVFKDLGFDSLTAVEFRNRLSAATGLRLPATLIFDYPTCAAAAGLLLGSTADTTRPRAATDGDAEPIAIVGMACRLPGGVDSPEDLWRLISTGGDAITTFPTDRGWDLDTLYDPDPDHAGTAYTRHGGFLEGAGAFDPDPFGISPREALAMDPQQRLLLETTWEVLERSGIDPTTLRGSRTGVFTGIMASNYVALRGSAPADLEGYVANGSAASVASGRVSYTFGFEGPAVSLDTACSSSLVALHLAVQALRSGECTLAITGGVTVLASVAPFIEFSRQRGLADDGRCKAFDADANGFGMAEGIGLLLIERLSDAQRLGHPVLAVVRGTAVNQDGASNGLTAPNGPSQQRVIRDALTNAQLTPTDIDLVEAHGTGTKLGDPIEAQAIIATYGQDREQPLWMGSLKSNIGHTQAAAGVAGIIKTVMAMRHGIMPKTLHIDEPTPEVDWSAGAVELLAEARDWPDADERPRRAGVSSFGVSGTNAHVILEHTPTGPEPDVPEAPPAGPVPWILSAHTEPALRESAGRLAALVEDGEVSVHDVAHSLVATRAVLPHRAVVVGETVQDFTAGLADLAPGTGDGGPLAVMFTGQGSQRPGMGRRLYEHFPVFTRALDEVFALATPGLREVMFDPDQGETLQRTDHAQVALFAFETALYRLWESWGLRPDMVCGHSVGEITAAHVAGALTLPDAVHLVTARGTLMQDLPPDGAMLAVATAPHTLQPHLHDLENTVSIAAVNGPHATVLSGDRTTLHHIATQLDVKTNWLNVSHAFHSPLMQPILAPFTTTLNTLTHHPPHIPLISMLTAAPAHPDTTHWTRHITAPVRYADTLHHLHHHGITTYLELGPDATLTALARTTLPATTHLIPTTRRNHDEVVTVLTAAGHAHTSGVELDLSAVVPRGRRVELPTYAFQRERFWLHDAVGGGAEVEGAGLGTTDHPLLGAVTTVADTGELILSGRLSTSTHPWLADHTVNDTVIVPGTALIDLALYAAGYTDHTTVDELVIHTPLALTRPTPVQITVGPETDTGHRPISLHSRDTTGTWTPHATGTLKRETQPTTDLGTWPPTDAHHIDLTNAYQRLTDTGLHYGPAFQGLRALYQRDNTLFAEIELPTAAGTATGHTLHPALLDAALHPAALNTPDTSTPHLPFSWTGVTLHAVGATHLRVQLDTDDSGTIRLLATDTTGQPVITIDSLTTRPLDPGQLHDAKPETNHLYTLGWSPHTPTTPAATVDFEQYTVPTVGDDVLADTHRITTETLTRVQHHLAQDTTTPLIVEATHDDLAGAAVWGLIRTAQTEHPDRIILIDTDNHPTSQKILPTLIASGEPQARIRDGAITLPRLTTTAITDALTPPTDTDAWHLDTSEHGTLENLTLVPSDSATRPLGPHEVRVAVRAAGLNFRDVLIALGMYPGK</sequence>
<dbReference type="PROSITE" id="PS52004">
    <property type="entry name" value="KS3_2"/>
    <property type="match status" value="1"/>
</dbReference>
<dbReference type="RefSeq" id="WP_201858775.1">
    <property type="nucleotide sequence ID" value="NZ_JAERRG010000094.1"/>
</dbReference>
<dbReference type="Gene3D" id="3.10.129.110">
    <property type="entry name" value="Polyketide synthase dehydratase"/>
    <property type="match status" value="2"/>
</dbReference>
<dbReference type="PROSITE" id="PS52019">
    <property type="entry name" value="PKS_MFAS_DH"/>
    <property type="match status" value="2"/>
</dbReference>
<dbReference type="Gene3D" id="3.40.50.720">
    <property type="entry name" value="NAD(P)-binding Rossmann-like Domain"/>
    <property type="match status" value="2"/>
</dbReference>
<dbReference type="InterPro" id="IPR036291">
    <property type="entry name" value="NAD(P)-bd_dom_sf"/>
</dbReference>
<reference evidence="13 14" key="1">
    <citation type="submission" date="2021-01" db="EMBL/GenBank/DDBJ databases">
        <title>WGS of actinomycetes isolated from Thailand.</title>
        <authorList>
            <person name="Thawai C."/>
        </authorList>
    </citation>
    <scope>NUCLEOTIDE SEQUENCE [LARGE SCALE GENOMIC DNA]</scope>
    <source>
        <strain evidence="13 14">CA3R110</strain>
    </source>
</reference>
<keyword evidence="2" id="KW-0596">Phosphopantetheine</keyword>
<feature type="compositionally biased region" description="Low complexity" evidence="9">
    <location>
        <begin position="1647"/>
        <end position="1658"/>
    </location>
</feature>
<dbReference type="InterPro" id="IPR001227">
    <property type="entry name" value="Ac_transferase_dom_sf"/>
</dbReference>
<dbReference type="InterPro" id="IPR016036">
    <property type="entry name" value="Malonyl_transacylase_ACP-bd"/>
</dbReference>
<evidence type="ECO:0000259" key="11">
    <source>
        <dbReference type="PROSITE" id="PS52004"/>
    </source>
</evidence>
<evidence type="ECO:0000256" key="8">
    <source>
        <dbReference type="PROSITE-ProRule" id="PRU01363"/>
    </source>
</evidence>